<proteinExistence type="predicted"/>
<evidence type="ECO:0008006" key="3">
    <source>
        <dbReference type="Google" id="ProtNLM"/>
    </source>
</evidence>
<comment type="caution">
    <text evidence="1">The sequence shown here is derived from an EMBL/GenBank/DDBJ whole genome shotgun (WGS) entry which is preliminary data.</text>
</comment>
<dbReference type="OrthoDB" id="1448607at2"/>
<evidence type="ECO:0000313" key="1">
    <source>
        <dbReference type="EMBL" id="PDS25508.1"/>
    </source>
</evidence>
<dbReference type="RefSeq" id="WP_097553747.1">
    <property type="nucleotide sequence ID" value="NZ_PCMW01000028.1"/>
</dbReference>
<dbReference type="InterPro" id="IPR046219">
    <property type="entry name" value="DUF6252"/>
</dbReference>
<reference evidence="1 2" key="1">
    <citation type="submission" date="2017-09" db="EMBL/GenBank/DDBJ databases">
        <title>Whole genomes of Flavobacteriaceae.</title>
        <authorList>
            <person name="Stine C."/>
            <person name="Li C."/>
            <person name="Tadesse D."/>
        </authorList>
    </citation>
    <scope>NUCLEOTIDE SEQUENCE [LARGE SCALE GENOMIC DNA]</scope>
    <source>
        <strain evidence="1 2">ATCC 35036</strain>
    </source>
</reference>
<gene>
    <name evidence="1" type="ORF">B0A77_04950</name>
</gene>
<evidence type="ECO:0000313" key="2">
    <source>
        <dbReference type="Proteomes" id="UP000220828"/>
    </source>
</evidence>
<dbReference type="Proteomes" id="UP000220828">
    <property type="component" value="Unassembled WGS sequence"/>
</dbReference>
<dbReference type="EMBL" id="PCMW01000028">
    <property type="protein sequence ID" value="PDS25508.1"/>
    <property type="molecule type" value="Genomic_DNA"/>
</dbReference>
<name>A0A2H3KZU6_9FLAO</name>
<dbReference type="AlphaFoldDB" id="A0A2H3KZU6"/>
<sequence length="235" mass="24772">MKKISMLTVAIVSLLSCQKDIKVDNPTFQGEKDGLFWQANSFKATINTAGKLTITGTKDNETLTISTSSKNLGTYTLGTTDTNTYASFITSGTVSYSKYETAVTTGMVSKVLLTNGGTGYTSGSSVGTTGGTGQGLRVYIQVSNLGGITQIKVTSPGNGYKSGDVITIDRGSAVGDAKFIVQNVMSSNGEIIIKSYDGATISGEFKFNAKLTTGSFTDAGVLNYQHGFFYRIPIN</sequence>
<accession>A0A2H3KZU6</accession>
<dbReference type="PROSITE" id="PS51257">
    <property type="entry name" value="PROKAR_LIPOPROTEIN"/>
    <property type="match status" value="1"/>
</dbReference>
<organism evidence="1 2">
    <name type="scientific">Flavobacterium branchiophilum</name>
    <dbReference type="NCBI Taxonomy" id="55197"/>
    <lineage>
        <taxon>Bacteria</taxon>
        <taxon>Pseudomonadati</taxon>
        <taxon>Bacteroidota</taxon>
        <taxon>Flavobacteriia</taxon>
        <taxon>Flavobacteriales</taxon>
        <taxon>Flavobacteriaceae</taxon>
        <taxon>Flavobacterium</taxon>
    </lineage>
</organism>
<dbReference type="Pfam" id="PF19765">
    <property type="entry name" value="DUF6252"/>
    <property type="match status" value="2"/>
</dbReference>
<protein>
    <recommendedName>
        <fullName evidence="3">Lipoprotein</fullName>
    </recommendedName>
</protein>